<dbReference type="SUPFAM" id="SSF52047">
    <property type="entry name" value="RNI-like"/>
    <property type="match status" value="1"/>
</dbReference>
<dbReference type="Pfam" id="PF24758">
    <property type="entry name" value="LRR_At5g56370"/>
    <property type="match status" value="1"/>
</dbReference>
<protein>
    <submittedName>
        <fullName evidence="2">F-box/FBD/LRR-repeat protein</fullName>
    </submittedName>
</protein>
<organism evidence="2 3">
    <name type="scientific">Carex littledalei</name>
    <dbReference type="NCBI Taxonomy" id="544730"/>
    <lineage>
        <taxon>Eukaryota</taxon>
        <taxon>Viridiplantae</taxon>
        <taxon>Streptophyta</taxon>
        <taxon>Embryophyta</taxon>
        <taxon>Tracheophyta</taxon>
        <taxon>Spermatophyta</taxon>
        <taxon>Magnoliopsida</taxon>
        <taxon>Liliopsida</taxon>
        <taxon>Poales</taxon>
        <taxon>Cyperaceae</taxon>
        <taxon>Cyperoideae</taxon>
        <taxon>Cariceae</taxon>
        <taxon>Carex</taxon>
        <taxon>Carex subgen. Euthyceras</taxon>
    </lineage>
</organism>
<dbReference type="AlphaFoldDB" id="A0A833V4V5"/>
<keyword evidence="3" id="KW-1185">Reference proteome</keyword>
<dbReference type="InterPro" id="IPR055411">
    <property type="entry name" value="LRR_FXL15/At3g58940/PEG3-like"/>
</dbReference>
<name>A0A833V4V5_9POAL</name>
<dbReference type="PANTHER" id="PTHR31900:SF30">
    <property type="entry name" value="SUPERFAMILY PROTEIN, PUTATIVE-RELATED"/>
    <property type="match status" value="1"/>
</dbReference>
<evidence type="ECO:0000259" key="1">
    <source>
        <dbReference type="Pfam" id="PF24758"/>
    </source>
</evidence>
<proteinExistence type="predicted"/>
<dbReference type="Proteomes" id="UP000623129">
    <property type="component" value="Unassembled WGS sequence"/>
</dbReference>
<gene>
    <name evidence="2" type="ORF">FCM35_KLT10402</name>
</gene>
<dbReference type="OrthoDB" id="633625at2759"/>
<feature type="domain" description="F-box/LRR-repeat protein 15/At3g58940/PEG3-like LRR" evidence="1">
    <location>
        <begin position="25"/>
        <end position="115"/>
    </location>
</feature>
<evidence type="ECO:0000313" key="2">
    <source>
        <dbReference type="EMBL" id="KAF3325331.1"/>
    </source>
</evidence>
<reference evidence="2" key="1">
    <citation type="submission" date="2020-01" db="EMBL/GenBank/DDBJ databases">
        <title>Genome sequence of Kobresia littledalei, the first chromosome-level genome in the family Cyperaceae.</title>
        <authorList>
            <person name="Qu G."/>
        </authorList>
    </citation>
    <scope>NUCLEOTIDE SEQUENCE</scope>
    <source>
        <strain evidence="2">C.B.Clarke</strain>
        <tissue evidence="2">Leaf</tissue>
    </source>
</reference>
<dbReference type="EMBL" id="SWLB01000020">
    <property type="protein sequence ID" value="KAF3325331.1"/>
    <property type="molecule type" value="Genomic_DNA"/>
</dbReference>
<comment type="caution">
    <text evidence="2">The sequence shown here is derived from an EMBL/GenBank/DDBJ whole genome shotgun (WGS) entry which is preliminary data.</text>
</comment>
<dbReference type="InterPro" id="IPR050232">
    <property type="entry name" value="FBL13/AtMIF1-like"/>
</dbReference>
<dbReference type="InterPro" id="IPR032675">
    <property type="entry name" value="LRR_dom_sf"/>
</dbReference>
<accession>A0A833V4V5</accession>
<dbReference type="Gene3D" id="3.80.10.10">
    <property type="entry name" value="Ribonuclease Inhibitor"/>
    <property type="match status" value="1"/>
</dbReference>
<dbReference type="PANTHER" id="PTHR31900">
    <property type="entry name" value="F-BOX/RNI SUPERFAMILY PROTEIN-RELATED"/>
    <property type="match status" value="1"/>
</dbReference>
<sequence length="213" mass="23964">MEWLDQVALLMPRVISVFIYRGNVLDIPDLVFSCASLQELELFLNTCDTRTIIRPKSINLPSLKVLKLQDVYLEDDIAQKLFLGCPSLESLYLGISVLDFSYISSKVLKTLALEECWQFNHMQICCPCLISFNIECREQTGGISLKNTASLANVNISLQTNDDGDVDDLNILEGLSNVSILKLDLQSDELKVHCLSLFKKSKVLICTLRNQSN</sequence>
<evidence type="ECO:0000313" key="3">
    <source>
        <dbReference type="Proteomes" id="UP000623129"/>
    </source>
</evidence>